<dbReference type="InterPro" id="IPR026960">
    <property type="entry name" value="RVT-Znf"/>
</dbReference>
<dbReference type="EMBL" id="JADBGQ010000005">
    <property type="protein sequence ID" value="KAG5397583.1"/>
    <property type="molecule type" value="Genomic_DNA"/>
</dbReference>
<accession>A0ABQ7MFQ6</accession>
<feature type="non-terminal residue" evidence="2">
    <location>
        <position position="215"/>
    </location>
</feature>
<sequence>MAKKLLLLGIRNKMHYEYEINVGQDPWISSTPVRSARSIVPVVNLKMTEWDARLIEQYVDQEDIPLIQSLSISRNHRRDTFCWSYTKNEPSITKLQAFAWKVKAPQNIFLIWQLISGQVAVTRNLVRQNMRCDNYCPRSGEAEETVSHATFECPPALQARNDKLFRGIDRDPLELVMYATSECQAWYNAKDTIHAPPQAQTVEETQALSLDNICM</sequence>
<evidence type="ECO:0000313" key="2">
    <source>
        <dbReference type="EMBL" id="KAG5397583.1"/>
    </source>
</evidence>
<feature type="domain" description="Reverse transcriptase zinc-binding" evidence="1">
    <location>
        <begin position="83"/>
        <end position="157"/>
    </location>
</feature>
<keyword evidence="3" id="KW-1185">Reference proteome</keyword>
<comment type="caution">
    <text evidence="2">The sequence shown here is derived from an EMBL/GenBank/DDBJ whole genome shotgun (WGS) entry which is preliminary data.</text>
</comment>
<gene>
    <name evidence="2" type="primary">A05p030460.1_BraROA</name>
    <name evidence="2" type="ORF">IGI04_019397</name>
</gene>
<evidence type="ECO:0000313" key="3">
    <source>
        <dbReference type="Proteomes" id="UP000823674"/>
    </source>
</evidence>
<name>A0ABQ7MFQ6_BRACM</name>
<proteinExistence type="predicted"/>
<organism evidence="2 3">
    <name type="scientific">Brassica rapa subsp. trilocularis</name>
    <dbReference type="NCBI Taxonomy" id="1813537"/>
    <lineage>
        <taxon>Eukaryota</taxon>
        <taxon>Viridiplantae</taxon>
        <taxon>Streptophyta</taxon>
        <taxon>Embryophyta</taxon>
        <taxon>Tracheophyta</taxon>
        <taxon>Spermatophyta</taxon>
        <taxon>Magnoliopsida</taxon>
        <taxon>eudicotyledons</taxon>
        <taxon>Gunneridae</taxon>
        <taxon>Pentapetalae</taxon>
        <taxon>rosids</taxon>
        <taxon>malvids</taxon>
        <taxon>Brassicales</taxon>
        <taxon>Brassicaceae</taxon>
        <taxon>Brassiceae</taxon>
        <taxon>Brassica</taxon>
    </lineage>
</organism>
<reference evidence="2 3" key="1">
    <citation type="submission" date="2021-03" db="EMBL/GenBank/DDBJ databases">
        <authorList>
            <person name="King G.J."/>
            <person name="Bancroft I."/>
            <person name="Baten A."/>
            <person name="Bloomfield J."/>
            <person name="Borpatragohain P."/>
            <person name="He Z."/>
            <person name="Irish N."/>
            <person name="Irwin J."/>
            <person name="Liu K."/>
            <person name="Mauleon R.P."/>
            <person name="Moore J."/>
            <person name="Morris R."/>
            <person name="Ostergaard L."/>
            <person name="Wang B."/>
            <person name="Wells R."/>
        </authorList>
    </citation>
    <scope>NUCLEOTIDE SEQUENCE [LARGE SCALE GENOMIC DNA]</scope>
    <source>
        <strain evidence="2">R-o-18</strain>
        <tissue evidence="2">Leaf</tissue>
    </source>
</reference>
<dbReference type="Pfam" id="PF13966">
    <property type="entry name" value="zf-RVT"/>
    <property type="match status" value="1"/>
</dbReference>
<protein>
    <recommendedName>
        <fullName evidence="1">Reverse transcriptase zinc-binding domain-containing protein</fullName>
    </recommendedName>
</protein>
<dbReference type="Proteomes" id="UP000823674">
    <property type="component" value="Chromosome A05"/>
</dbReference>
<evidence type="ECO:0000259" key="1">
    <source>
        <dbReference type="Pfam" id="PF13966"/>
    </source>
</evidence>